<dbReference type="GO" id="GO:0005524">
    <property type="term" value="F:ATP binding"/>
    <property type="evidence" value="ECO:0007669"/>
    <property type="project" value="UniProtKB-KW"/>
</dbReference>
<evidence type="ECO:0000313" key="4">
    <source>
        <dbReference type="Proteomes" id="UP000431901"/>
    </source>
</evidence>
<keyword evidence="4" id="KW-1185">Reference proteome</keyword>
<keyword evidence="1" id="KW-0723">Serine/threonine-protein kinase</keyword>
<evidence type="ECO:0000259" key="2">
    <source>
        <dbReference type="Pfam" id="PF13581"/>
    </source>
</evidence>
<dbReference type="EMBL" id="WUTW01000010">
    <property type="protein sequence ID" value="MXQ67989.1"/>
    <property type="molecule type" value="Genomic_DNA"/>
</dbReference>
<keyword evidence="1" id="KW-0808">Transferase</keyword>
<dbReference type="GO" id="GO:0004674">
    <property type="term" value="F:protein serine/threonine kinase activity"/>
    <property type="evidence" value="ECO:0007669"/>
    <property type="project" value="UniProtKB-KW"/>
</dbReference>
<accession>A0A6I4WAR2</accession>
<comment type="caution">
    <text evidence="3">The sequence shown here is derived from an EMBL/GenBank/DDBJ whole genome shotgun (WGS) entry which is preliminary data.</text>
</comment>
<evidence type="ECO:0000256" key="1">
    <source>
        <dbReference type="ARBA" id="ARBA00022527"/>
    </source>
</evidence>
<keyword evidence="3" id="KW-0547">Nucleotide-binding</keyword>
<keyword evidence="1" id="KW-0418">Kinase</keyword>
<dbReference type="Pfam" id="PF13581">
    <property type="entry name" value="HATPase_c_2"/>
    <property type="match status" value="1"/>
</dbReference>
<reference evidence="3 4" key="1">
    <citation type="submission" date="2019-12" db="EMBL/GenBank/DDBJ databases">
        <title>Nocardia macrotermitis sp. nov. and Nocardia aurantia sp. nov., isolated from the gut of the fungus growing-termite Macrotermes natalensis.</title>
        <authorList>
            <person name="Christine B."/>
            <person name="Rene B."/>
        </authorList>
    </citation>
    <scope>NUCLEOTIDE SEQUENCE [LARGE SCALE GENOMIC DNA]</scope>
    <source>
        <strain evidence="3 4">DSM 102126</strain>
    </source>
</reference>
<dbReference type="Proteomes" id="UP000431901">
    <property type="component" value="Unassembled WGS sequence"/>
</dbReference>
<name>A0A6I4WAR2_9ACTN</name>
<keyword evidence="3" id="KW-0067">ATP-binding</keyword>
<dbReference type="Gene3D" id="3.30.565.10">
    <property type="entry name" value="Histidine kinase-like ATPase, C-terminal domain"/>
    <property type="match status" value="1"/>
</dbReference>
<feature type="domain" description="Histidine kinase/HSP90-like ATPase" evidence="2">
    <location>
        <begin position="3"/>
        <end position="89"/>
    </location>
</feature>
<organism evidence="3 4">
    <name type="scientific">Actinomadura rayongensis</name>
    <dbReference type="NCBI Taxonomy" id="1429076"/>
    <lineage>
        <taxon>Bacteria</taxon>
        <taxon>Bacillati</taxon>
        <taxon>Actinomycetota</taxon>
        <taxon>Actinomycetes</taxon>
        <taxon>Streptosporangiales</taxon>
        <taxon>Thermomonosporaceae</taxon>
        <taxon>Actinomadura</taxon>
    </lineage>
</organism>
<protein>
    <submittedName>
        <fullName evidence="3">ATP-binding protein</fullName>
    </submittedName>
</protein>
<dbReference type="InterPro" id="IPR003594">
    <property type="entry name" value="HATPase_dom"/>
</dbReference>
<dbReference type="InterPro" id="IPR036890">
    <property type="entry name" value="HATPase_C_sf"/>
</dbReference>
<dbReference type="SUPFAM" id="SSF55874">
    <property type="entry name" value="ATPase domain of HSP90 chaperone/DNA topoisomerase II/histidine kinase"/>
    <property type="match status" value="1"/>
</dbReference>
<sequence length="106" mass="11144">MRWFTARGYASSLIQDARLVTSELVTNAYVHANGRQRIHVHLYDSDAGPVIEVWDSSSQRPAPGDLADTDAENGRGLATVAALAAAWGVNPLAGGGKAVYAVLAVP</sequence>
<evidence type="ECO:0000313" key="3">
    <source>
        <dbReference type="EMBL" id="MXQ67989.1"/>
    </source>
</evidence>
<dbReference type="OrthoDB" id="3476098at2"/>
<gene>
    <name evidence="3" type="ORF">GQ466_28630</name>
</gene>
<dbReference type="InterPro" id="IPR050267">
    <property type="entry name" value="Anti-sigma-factor_SerPK"/>
</dbReference>
<dbReference type="AlphaFoldDB" id="A0A6I4WAR2"/>
<dbReference type="PANTHER" id="PTHR35526">
    <property type="entry name" value="ANTI-SIGMA-F FACTOR RSBW-RELATED"/>
    <property type="match status" value="1"/>
</dbReference>
<proteinExistence type="predicted"/>
<dbReference type="PANTHER" id="PTHR35526:SF3">
    <property type="entry name" value="ANTI-SIGMA-F FACTOR RSBW"/>
    <property type="match status" value="1"/>
</dbReference>
<dbReference type="CDD" id="cd16936">
    <property type="entry name" value="HATPase_RsbW-like"/>
    <property type="match status" value="1"/>
</dbReference>